<accession>A0ABQ8T3P9</accession>
<comment type="caution">
    <text evidence="1">The sequence shown here is derived from an EMBL/GenBank/DDBJ whole genome shotgun (WGS) entry which is preliminary data.</text>
</comment>
<sequence length="125" mass="14276">MKWNLREETPCPALRPVTIYCSNRHARRNPKPTPADYTKTFQQNNFGNREIGLALRRAFSDKPPAEEQEETKGMAYIPFYGPISGKIGRMLRKQGIKTIHKPPTKIQNLLRPVKGDLGLRTPGVY</sequence>
<protein>
    <submittedName>
        <fullName evidence="1">Uncharacterized protein</fullName>
    </submittedName>
</protein>
<dbReference type="EMBL" id="JAJSOF020000017">
    <property type="protein sequence ID" value="KAJ4440525.1"/>
    <property type="molecule type" value="Genomic_DNA"/>
</dbReference>
<evidence type="ECO:0000313" key="1">
    <source>
        <dbReference type="EMBL" id="KAJ4440525.1"/>
    </source>
</evidence>
<reference evidence="1 2" key="1">
    <citation type="journal article" date="2022" name="Allergy">
        <title>Genome assembly and annotation of Periplaneta americana reveal a comprehensive cockroach allergen profile.</title>
        <authorList>
            <person name="Wang L."/>
            <person name="Xiong Q."/>
            <person name="Saelim N."/>
            <person name="Wang L."/>
            <person name="Nong W."/>
            <person name="Wan A.T."/>
            <person name="Shi M."/>
            <person name="Liu X."/>
            <person name="Cao Q."/>
            <person name="Hui J.H.L."/>
            <person name="Sookrung N."/>
            <person name="Leung T.F."/>
            <person name="Tungtrongchitr A."/>
            <person name="Tsui S.K.W."/>
        </authorList>
    </citation>
    <scope>NUCLEOTIDE SEQUENCE [LARGE SCALE GENOMIC DNA]</scope>
    <source>
        <strain evidence="1">PWHHKU_190912</strain>
    </source>
</reference>
<evidence type="ECO:0000313" key="2">
    <source>
        <dbReference type="Proteomes" id="UP001148838"/>
    </source>
</evidence>
<gene>
    <name evidence="1" type="ORF">ANN_08666</name>
</gene>
<organism evidence="1 2">
    <name type="scientific">Periplaneta americana</name>
    <name type="common">American cockroach</name>
    <name type="synonym">Blatta americana</name>
    <dbReference type="NCBI Taxonomy" id="6978"/>
    <lineage>
        <taxon>Eukaryota</taxon>
        <taxon>Metazoa</taxon>
        <taxon>Ecdysozoa</taxon>
        <taxon>Arthropoda</taxon>
        <taxon>Hexapoda</taxon>
        <taxon>Insecta</taxon>
        <taxon>Pterygota</taxon>
        <taxon>Neoptera</taxon>
        <taxon>Polyneoptera</taxon>
        <taxon>Dictyoptera</taxon>
        <taxon>Blattodea</taxon>
        <taxon>Blattoidea</taxon>
        <taxon>Blattidae</taxon>
        <taxon>Blattinae</taxon>
        <taxon>Periplaneta</taxon>
    </lineage>
</organism>
<keyword evidence="2" id="KW-1185">Reference proteome</keyword>
<proteinExistence type="predicted"/>
<name>A0ABQ8T3P9_PERAM</name>
<dbReference type="Proteomes" id="UP001148838">
    <property type="component" value="Unassembled WGS sequence"/>
</dbReference>